<dbReference type="PROSITE" id="PS50893">
    <property type="entry name" value="ABC_TRANSPORTER_2"/>
    <property type="match status" value="1"/>
</dbReference>
<dbReference type="InterPro" id="IPR017871">
    <property type="entry name" value="ABC_transporter-like_CS"/>
</dbReference>
<name>A0A1Q2CFG3_9ACTN</name>
<dbReference type="KEGG" id="tfl:RPIT_08660"/>
<keyword evidence="2" id="KW-1185">Reference proteome</keyword>
<dbReference type="SUPFAM" id="SSF52540">
    <property type="entry name" value="P-loop containing nucleoside triphosphate hydrolases"/>
    <property type="match status" value="1"/>
</dbReference>
<dbReference type="Gene3D" id="3.40.50.300">
    <property type="entry name" value="P-loop containing nucleotide triphosphate hydrolases"/>
    <property type="match status" value="1"/>
</dbReference>
<dbReference type="InterPro" id="IPR003439">
    <property type="entry name" value="ABC_transporter-like_ATP-bd"/>
</dbReference>
<dbReference type="RefSeq" id="WP_162274523.1">
    <property type="nucleotide sequence ID" value="NZ_FNPU01000007.1"/>
</dbReference>
<dbReference type="Pfam" id="PF00005">
    <property type="entry name" value="ABC_tran"/>
    <property type="match status" value="1"/>
</dbReference>
<dbReference type="PANTHER" id="PTHR24221">
    <property type="entry name" value="ATP-BINDING CASSETTE SUB-FAMILY B"/>
    <property type="match status" value="1"/>
</dbReference>
<evidence type="ECO:0000313" key="1">
    <source>
        <dbReference type="EMBL" id="AQP44851.1"/>
    </source>
</evidence>
<dbReference type="STRING" id="1610493.RPIT_08660"/>
<dbReference type="Proteomes" id="UP000188324">
    <property type="component" value="Chromosome"/>
</dbReference>
<dbReference type="PANTHER" id="PTHR24221:SF654">
    <property type="entry name" value="ATP-BINDING CASSETTE SUB-FAMILY B MEMBER 6"/>
    <property type="match status" value="1"/>
</dbReference>
<dbReference type="SMART" id="SM00382">
    <property type="entry name" value="AAA"/>
    <property type="match status" value="1"/>
</dbReference>
<dbReference type="GO" id="GO:0005524">
    <property type="term" value="F:ATP binding"/>
    <property type="evidence" value="ECO:0007669"/>
    <property type="project" value="InterPro"/>
</dbReference>
<organism evidence="1 2">
    <name type="scientific">Tessaracoccus flavus</name>
    <dbReference type="NCBI Taxonomy" id="1610493"/>
    <lineage>
        <taxon>Bacteria</taxon>
        <taxon>Bacillati</taxon>
        <taxon>Actinomycetota</taxon>
        <taxon>Actinomycetes</taxon>
        <taxon>Propionibacteriales</taxon>
        <taxon>Propionibacteriaceae</taxon>
        <taxon>Tessaracoccus</taxon>
    </lineage>
</organism>
<protein>
    <submittedName>
        <fullName evidence="1">Uncharacterized protein</fullName>
    </submittedName>
</protein>
<reference evidence="1 2" key="1">
    <citation type="journal article" date="2016" name="Int. J. Syst. Evol. Microbiol.">
        <title>Tessaracoccus flavus sp. nov., isolated from the drainage system of a lindane-producing factory.</title>
        <authorList>
            <person name="Kumari R."/>
            <person name="Singh P."/>
            <person name="Schumann P."/>
            <person name="Lal R."/>
        </authorList>
    </citation>
    <scope>NUCLEOTIDE SEQUENCE [LARGE SCALE GENOMIC DNA]</scope>
    <source>
        <strain evidence="1 2">RP1T</strain>
    </source>
</reference>
<accession>A0A1Q2CFG3</accession>
<dbReference type="GO" id="GO:0042626">
    <property type="term" value="F:ATPase-coupled transmembrane transporter activity"/>
    <property type="evidence" value="ECO:0007669"/>
    <property type="project" value="TreeGrafter"/>
</dbReference>
<dbReference type="GO" id="GO:0016887">
    <property type="term" value="F:ATP hydrolysis activity"/>
    <property type="evidence" value="ECO:0007669"/>
    <property type="project" value="InterPro"/>
</dbReference>
<gene>
    <name evidence="1" type="ORF">RPIT_08660</name>
</gene>
<dbReference type="InterPro" id="IPR039421">
    <property type="entry name" value="Type_1_exporter"/>
</dbReference>
<sequence length="207" mass="22773">MGKSGSGKSTLGRVLCGLIEPTEGEIRYEGLAKVDYSREHFYSHVGYVPQEVHLLNRTILENITMSSTELGEDDARRAATEAMVGADIQALPMGYQTLVAEMGGNFSGGQRQRIALARALVRQPKVLVLDEATSSLDTHNESRIASMLREKSCTVIVIAHRMSTVVDADRIYVMEDGEIMESGSHDELLMSGPRYRDLFASSLAVRH</sequence>
<dbReference type="InterPro" id="IPR003593">
    <property type="entry name" value="AAA+_ATPase"/>
</dbReference>
<evidence type="ECO:0000313" key="2">
    <source>
        <dbReference type="Proteomes" id="UP000188324"/>
    </source>
</evidence>
<dbReference type="InterPro" id="IPR027417">
    <property type="entry name" value="P-loop_NTPase"/>
</dbReference>
<dbReference type="EMBL" id="CP019605">
    <property type="protein sequence ID" value="AQP44851.1"/>
    <property type="molecule type" value="Genomic_DNA"/>
</dbReference>
<dbReference type="PROSITE" id="PS00211">
    <property type="entry name" value="ABC_TRANSPORTER_1"/>
    <property type="match status" value="1"/>
</dbReference>
<dbReference type="AlphaFoldDB" id="A0A1Q2CFG3"/>
<proteinExistence type="predicted"/>